<evidence type="ECO:0000256" key="6">
    <source>
        <dbReference type="SAM" id="Phobius"/>
    </source>
</evidence>
<keyword evidence="6" id="KW-0472">Membrane</keyword>
<keyword evidence="4" id="KW-0804">Transcription</keyword>
<dbReference type="GO" id="GO:0005634">
    <property type="term" value="C:nucleus"/>
    <property type="evidence" value="ECO:0007669"/>
    <property type="project" value="UniProtKB-SubCell"/>
</dbReference>
<dbReference type="GO" id="GO:0006355">
    <property type="term" value="P:regulation of DNA-templated transcription"/>
    <property type="evidence" value="ECO:0007669"/>
    <property type="project" value="InterPro"/>
</dbReference>
<keyword evidence="2" id="KW-0805">Transcription regulation</keyword>
<comment type="caution">
    <text evidence="8">The sequence shown here is derived from an EMBL/GenBank/DDBJ whole genome shotgun (WGS) entry which is preliminary data.</text>
</comment>
<organism evidence="8 9">
    <name type="scientific">Salix brachista</name>
    <dbReference type="NCBI Taxonomy" id="2182728"/>
    <lineage>
        <taxon>Eukaryota</taxon>
        <taxon>Viridiplantae</taxon>
        <taxon>Streptophyta</taxon>
        <taxon>Embryophyta</taxon>
        <taxon>Tracheophyta</taxon>
        <taxon>Spermatophyta</taxon>
        <taxon>Magnoliopsida</taxon>
        <taxon>eudicotyledons</taxon>
        <taxon>Gunneridae</taxon>
        <taxon>Pentapetalae</taxon>
        <taxon>rosids</taxon>
        <taxon>fabids</taxon>
        <taxon>Malpighiales</taxon>
        <taxon>Salicaceae</taxon>
        <taxon>Saliceae</taxon>
        <taxon>Salix</taxon>
    </lineage>
</organism>
<dbReference type="Pfam" id="PF02365">
    <property type="entry name" value="NAM"/>
    <property type="match status" value="1"/>
</dbReference>
<keyword evidence="3" id="KW-0238">DNA-binding</keyword>
<keyword evidence="6" id="KW-1133">Transmembrane helix</keyword>
<dbReference type="InterPro" id="IPR003441">
    <property type="entry name" value="NAC-dom"/>
</dbReference>
<feature type="domain" description="NAC" evidence="7">
    <location>
        <begin position="74"/>
        <end position="223"/>
    </location>
</feature>
<dbReference type="Gene3D" id="2.170.150.80">
    <property type="entry name" value="NAC domain"/>
    <property type="match status" value="1"/>
</dbReference>
<protein>
    <recommendedName>
        <fullName evidence="7">NAC domain-containing protein</fullName>
    </recommendedName>
</protein>
<dbReference type="PANTHER" id="PTHR31989">
    <property type="entry name" value="NAC DOMAIN-CONTAINING PROTEIN 82-RELATED"/>
    <property type="match status" value="1"/>
</dbReference>
<gene>
    <name evidence="8" type="ORF">DKX38_021118</name>
</gene>
<dbReference type="PROSITE" id="PS51005">
    <property type="entry name" value="NAC"/>
    <property type="match status" value="1"/>
</dbReference>
<comment type="subcellular location">
    <subcellularLocation>
        <location evidence="1">Nucleus</location>
    </subcellularLocation>
</comment>
<name>A0A5N5K6Z8_9ROSI</name>
<dbReference type="Proteomes" id="UP000326939">
    <property type="component" value="Chromosome 14"/>
</dbReference>
<feature type="transmembrane region" description="Helical" evidence="6">
    <location>
        <begin position="29"/>
        <end position="55"/>
    </location>
</feature>
<dbReference type="GO" id="GO:0003677">
    <property type="term" value="F:DNA binding"/>
    <property type="evidence" value="ECO:0007669"/>
    <property type="project" value="UniProtKB-KW"/>
</dbReference>
<evidence type="ECO:0000259" key="7">
    <source>
        <dbReference type="PROSITE" id="PS51005"/>
    </source>
</evidence>
<dbReference type="AlphaFoldDB" id="A0A5N5K6Z8"/>
<reference evidence="9" key="1">
    <citation type="journal article" date="2019" name="Gigascience">
        <title>De novo genome assembly of the endangered Acer yangbiense, a plant species with extremely small populations endemic to Yunnan Province, China.</title>
        <authorList>
            <person name="Yang J."/>
            <person name="Wariss H.M."/>
            <person name="Tao L."/>
            <person name="Zhang R."/>
            <person name="Yun Q."/>
            <person name="Hollingsworth P."/>
            <person name="Dao Z."/>
            <person name="Luo G."/>
            <person name="Guo H."/>
            <person name="Ma Y."/>
            <person name="Sun W."/>
        </authorList>
    </citation>
    <scope>NUCLEOTIDE SEQUENCE [LARGE SCALE GENOMIC DNA]</scope>
    <source>
        <strain evidence="9">cv. br00</strain>
    </source>
</reference>
<evidence type="ECO:0000256" key="1">
    <source>
        <dbReference type="ARBA" id="ARBA00004123"/>
    </source>
</evidence>
<keyword evidence="5" id="KW-0539">Nucleus</keyword>
<accession>A0A5N5K6Z8</accession>
<evidence type="ECO:0000256" key="3">
    <source>
        <dbReference type="ARBA" id="ARBA00023125"/>
    </source>
</evidence>
<dbReference type="InterPro" id="IPR036093">
    <property type="entry name" value="NAC_dom_sf"/>
</dbReference>
<evidence type="ECO:0000313" key="9">
    <source>
        <dbReference type="Proteomes" id="UP000326939"/>
    </source>
</evidence>
<dbReference type="SUPFAM" id="SSF101941">
    <property type="entry name" value="NAC domain"/>
    <property type="match status" value="1"/>
</dbReference>
<evidence type="ECO:0000256" key="4">
    <source>
        <dbReference type="ARBA" id="ARBA00023163"/>
    </source>
</evidence>
<dbReference type="EMBL" id="VDCV01000014">
    <property type="protein sequence ID" value="KAB5527271.1"/>
    <property type="molecule type" value="Genomic_DNA"/>
</dbReference>
<sequence>MEGHPLLDWIPYIYRIAPNSFHCKPTASFFFSTCLLYSILLLQITEIILLLCITLHDRRHQSTTKSSTMDFQPSRVGYGFHPTDEELVGYYLRLKMHGGYEQDVSLIEEVNVCDYEPWALPGLLGNQDPNDPECYFFSPRSYKYANSDRANRKTEGGFWKVTGKDRTVKAKATKEHIATKKTLVFYKGSVSNGVRTNWIMHEYHPTFSFHNQREFLLCKLKKDPEAIMPAYEEGEANSNVTSHHLENQNSNEYNHPQNFGEGGYGAPMPSYFTANEQDEYSYQIQQQLNSFRDDDGTGDYNLDAAMYPYGNM</sequence>
<evidence type="ECO:0000313" key="8">
    <source>
        <dbReference type="EMBL" id="KAB5527271.1"/>
    </source>
</evidence>
<proteinExistence type="predicted"/>
<evidence type="ECO:0000256" key="2">
    <source>
        <dbReference type="ARBA" id="ARBA00023015"/>
    </source>
</evidence>
<keyword evidence="6" id="KW-0812">Transmembrane</keyword>
<evidence type="ECO:0000256" key="5">
    <source>
        <dbReference type="ARBA" id="ARBA00023242"/>
    </source>
</evidence>
<keyword evidence="9" id="KW-1185">Reference proteome</keyword>